<gene>
    <name evidence="2" type="primary">LOC120112939</name>
</gene>
<dbReference type="PANTHER" id="PTHR33116:SF78">
    <property type="entry name" value="OS12G0587133 PROTEIN"/>
    <property type="match status" value="1"/>
</dbReference>
<accession>A0A8B9B051</accession>
<protein>
    <submittedName>
        <fullName evidence="2">Uncharacterized protein LOC120112939</fullName>
    </submittedName>
</protein>
<proteinExistence type="predicted"/>
<dbReference type="GeneID" id="120112939"/>
<organism evidence="1 2">
    <name type="scientific">Phoenix dactylifera</name>
    <name type="common">Date palm</name>
    <dbReference type="NCBI Taxonomy" id="42345"/>
    <lineage>
        <taxon>Eukaryota</taxon>
        <taxon>Viridiplantae</taxon>
        <taxon>Streptophyta</taxon>
        <taxon>Embryophyta</taxon>
        <taxon>Tracheophyta</taxon>
        <taxon>Spermatophyta</taxon>
        <taxon>Magnoliopsida</taxon>
        <taxon>Liliopsida</taxon>
        <taxon>Arecaceae</taxon>
        <taxon>Coryphoideae</taxon>
        <taxon>Phoeniceae</taxon>
        <taxon>Phoenix</taxon>
    </lineage>
</organism>
<evidence type="ECO:0000313" key="2">
    <source>
        <dbReference type="RefSeq" id="XP_038989084.1"/>
    </source>
</evidence>
<dbReference type="KEGG" id="pda:120112939"/>
<keyword evidence="1" id="KW-1185">Reference proteome</keyword>
<dbReference type="Proteomes" id="UP000228380">
    <property type="component" value="Chromosome 13"/>
</dbReference>
<reference evidence="1" key="1">
    <citation type="journal article" date="2019" name="Nat. Commun.">
        <title>Genome-wide association mapping of date palm fruit traits.</title>
        <authorList>
            <person name="Hazzouri K.M."/>
            <person name="Gros-Balthazard M."/>
            <person name="Flowers J.M."/>
            <person name="Copetti D."/>
            <person name="Lemansour A."/>
            <person name="Lebrun M."/>
            <person name="Masmoudi K."/>
            <person name="Ferrand S."/>
            <person name="Dhar M.I."/>
            <person name="Fresquez Z.A."/>
            <person name="Rosas U."/>
            <person name="Zhang J."/>
            <person name="Talag J."/>
            <person name="Lee S."/>
            <person name="Kudrna D."/>
            <person name="Powell R.F."/>
            <person name="Leitch I.J."/>
            <person name="Krueger R.R."/>
            <person name="Wing R.A."/>
            <person name="Amiri K.M.A."/>
            <person name="Purugganan M.D."/>
        </authorList>
    </citation>
    <scope>NUCLEOTIDE SEQUENCE [LARGE SCALE GENOMIC DNA]</scope>
    <source>
        <strain evidence="1">cv. Khalas</strain>
    </source>
</reference>
<evidence type="ECO:0000313" key="1">
    <source>
        <dbReference type="Proteomes" id="UP000228380"/>
    </source>
</evidence>
<sequence>MGLRQGCPLSPYLFILCADILSRDLQRVSDARVLRRVVADYCAASGQRVNFHKSAVHFSPSTESRVRQEIRGILQIPQQEETLTYLGVPITGRRLRVAECSYLVQRVESRLEGWRAASLSMMERLTLIRSVLGSMPVYLMANTVVPKTTLLRVERLLRCFLWGSYGGGHGVHLVAWEHVCRPTSEGSLGVQSLLERCELFIARHAAQFLLEPHGLWSQVMAARYGRGGSEAARRARRVSFMWREIGRYLPTVSANTRWLIGDGRSIDVTADPWVDTVPLRCWPTMIDAEAVEGLRVFDLLAPGESAWEDARLCQLFGGCLAERIRSLPVPGCGGLMSGFGAPLAGPVSVWETSLMLSCRSMSRGRTTLGSGGLGFTRGRHSSYGRWHGTASRREQC</sequence>
<reference evidence="2" key="2">
    <citation type="submission" date="2025-08" db="UniProtKB">
        <authorList>
            <consortium name="RefSeq"/>
        </authorList>
    </citation>
    <scope>IDENTIFICATION</scope>
    <source>
        <tissue evidence="2">Young leaves</tissue>
    </source>
</reference>
<name>A0A8B9B051_PHODC</name>
<dbReference type="AlphaFoldDB" id="A0A8B9B051"/>
<dbReference type="RefSeq" id="XP_038989084.1">
    <property type="nucleotide sequence ID" value="XM_039133156.1"/>
</dbReference>
<dbReference type="PANTHER" id="PTHR33116">
    <property type="entry name" value="REVERSE TRANSCRIPTASE ZINC-BINDING DOMAIN-CONTAINING PROTEIN-RELATED-RELATED"/>
    <property type="match status" value="1"/>
</dbReference>
<dbReference type="OrthoDB" id="784234at2759"/>